<name>A0ACC4C723_POPAL</name>
<evidence type="ECO:0000313" key="1">
    <source>
        <dbReference type="EMBL" id="KAL3586652.1"/>
    </source>
</evidence>
<keyword evidence="2" id="KW-1185">Reference proteome</keyword>
<organism evidence="1 2">
    <name type="scientific">Populus alba</name>
    <name type="common">White poplar</name>
    <dbReference type="NCBI Taxonomy" id="43335"/>
    <lineage>
        <taxon>Eukaryota</taxon>
        <taxon>Viridiplantae</taxon>
        <taxon>Streptophyta</taxon>
        <taxon>Embryophyta</taxon>
        <taxon>Tracheophyta</taxon>
        <taxon>Spermatophyta</taxon>
        <taxon>Magnoliopsida</taxon>
        <taxon>eudicotyledons</taxon>
        <taxon>Gunneridae</taxon>
        <taxon>Pentapetalae</taxon>
        <taxon>rosids</taxon>
        <taxon>fabids</taxon>
        <taxon>Malpighiales</taxon>
        <taxon>Salicaceae</taxon>
        <taxon>Saliceae</taxon>
        <taxon>Populus</taxon>
    </lineage>
</organism>
<dbReference type="Proteomes" id="UP000309997">
    <property type="component" value="Unassembled WGS sequence"/>
</dbReference>
<accession>A0ACC4C723</accession>
<reference evidence="1 2" key="1">
    <citation type="journal article" date="2024" name="Plant Biotechnol. J.">
        <title>Genome and CRISPR/Cas9 system of a widespread forest tree (Populus alba) in the world.</title>
        <authorList>
            <person name="Liu Y.J."/>
            <person name="Jiang P.F."/>
            <person name="Han X.M."/>
            <person name="Li X.Y."/>
            <person name="Wang H.M."/>
            <person name="Wang Y.J."/>
            <person name="Wang X.X."/>
            <person name="Zeng Q.Y."/>
        </authorList>
    </citation>
    <scope>NUCLEOTIDE SEQUENCE [LARGE SCALE GENOMIC DNA]</scope>
    <source>
        <strain evidence="2">cv. PAL-ZL1</strain>
    </source>
</reference>
<proteinExistence type="predicted"/>
<gene>
    <name evidence="1" type="ORF">D5086_013519</name>
</gene>
<sequence>MILGSPGGDTSFNVPFLMARKTGPESLVAGKTKQSMYTRTSVFPSPTVMKPSLVST</sequence>
<feature type="non-terminal residue" evidence="1">
    <location>
        <position position="56"/>
    </location>
</feature>
<dbReference type="EMBL" id="RCHU02000006">
    <property type="protein sequence ID" value="KAL3586652.1"/>
    <property type="molecule type" value="Genomic_DNA"/>
</dbReference>
<comment type="caution">
    <text evidence="1">The sequence shown here is derived from an EMBL/GenBank/DDBJ whole genome shotgun (WGS) entry which is preliminary data.</text>
</comment>
<evidence type="ECO:0000313" key="2">
    <source>
        <dbReference type="Proteomes" id="UP000309997"/>
    </source>
</evidence>
<protein>
    <submittedName>
        <fullName evidence="1">Uncharacterized protein</fullName>
    </submittedName>
</protein>